<gene>
    <name evidence="1" type="ORF">JMJ58_05280</name>
</gene>
<keyword evidence="2" id="KW-1185">Reference proteome</keyword>
<dbReference type="KEGG" id="hsal:JMJ58_05280"/>
<dbReference type="GeneID" id="62874514"/>
<organism evidence="1 2">
    <name type="scientific">Haloterrigena salifodinae</name>
    <dbReference type="NCBI Taxonomy" id="2675099"/>
    <lineage>
        <taxon>Archaea</taxon>
        <taxon>Methanobacteriati</taxon>
        <taxon>Methanobacteriota</taxon>
        <taxon>Stenosarchaea group</taxon>
        <taxon>Halobacteria</taxon>
        <taxon>Halobacteriales</taxon>
        <taxon>Natrialbaceae</taxon>
        <taxon>Haloterrigena</taxon>
    </lineage>
</organism>
<sequence>MSSATTTADRGGQQLTYPNACWMRANHQMLDAHLPEPGATWRWSDTGLSRSILCDLRNRGLIEKCDGEWWTTRRCWRALERYGDADEDERGEIVGQQTLDAYVEETPGNND</sequence>
<dbReference type="EMBL" id="CP069188">
    <property type="protein sequence ID" value="QRV16305.1"/>
    <property type="molecule type" value="Genomic_DNA"/>
</dbReference>
<accession>A0A8T8E389</accession>
<name>A0A8T8E389_9EURY</name>
<dbReference type="Proteomes" id="UP000637819">
    <property type="component" value="Chromosome"/>
</dbReference>
<proteinExistence type="predicted"/>
<evidence type="ECO:0000313" key="2">
    <source>
        <dbReference type="Proteomes" id="UP000637819"/>
    </source>
</evidence>
<protein>
    <submittedName>
        <fullName evidence="1">Uncharacterized protein</fullName>
    </submittedName>
</protein>
<evidence type="ECO:0000313" key="1">
    <source>
        <dbReference type="EMBL" id="QRV16305.1"/>
    </source>
</evidence>
<dbReference type="RefSeq" id="WP_204748613.1">
    <property type="nucleotide sequence ID" value="NZ_CP069188.1"/>
</dbReference>
<dbReference type="AlphaFoldDB" id="A0A8T8E389"/>
<reference evidence="1 2" key="1">
    <citation type="submission" date="2021-01" db="EMBL/GenBank/DDBJ databases">
        <title>Genome Sequence and Methylation Pattern of Haloterrigena salifodinae BOL5-1, An Extremely Halophilic Archaeon from a Bolivian Salt Mine.</title>
        <authorList>
            <person name="DasSarma P."/>
            <person name="Anton B.P."/>
            <person name="DasSarma S.L."/>
            <person name="von Ehrenheim H.A.L."/>
            <person name="Martinez F.L."/>
            <person name="Guzman D."/>
            <person name="Roberts R.J."/>
            <person name="DasSarma S."/>
        </authorList>
    </citation>
    <scope>NUCLEOTIDE SEQUENCE [LARGE SCALE GENOMIC DNA]</scope>
    <source>
        <strain evidence="1 2">BOL5-1</strain>
    </source>
</reference>
<dbReference type="OrthoDB" id="385740at2157"/>